<protein>
    <submittedName>
        <fullName evidence="2">Uncharacterized protein</fullName>
    </submittedName>
</protein>
<evidence type="ECO:0000313" key="2">
    <source>
        <dbReference type="EMBL" id="WQF75640.1"/>
    </source>
</evidence>
<proteinExistence type="predicted"/>
<sequence length="120" mass="13013">MECLACSGWRFSTDNPPVMDTSNCISVQVRSAMGLGMPQWLNWRHPPTPTPAPAPTPTPTPTPDQQTGRLPDTPMAPAPAPSPLSMERRVRRQEDLESGPGGCMHVPRTGTTIHRTCRGS</sequence>
<keyword evidence="3" id="KW-1185">Reference proteome</keyword>
<name>A0AAX4HX27_9PEZI</name>
<dbReference type="KEGG" id="cdet:87937157"/>
<dbReference type="AlphaFoldDB" id="A0AAX4HX27"/>
<evidence type="ECO:0000313" key="3">
    <source>
        <dbReference type="Proteomes" id="UP001322277"/>
    </source>
</evidence>
<gene>
    <name evidence="2" type="ORF">CDEST_00654</name>
</gene>
<accession>A0AAX4HX27</accession>
<feature type="region of interest" description="Disordered" evidence="1">
    <location>
        <begin position="38"/>
        <end position="120"/>
    </location>
</feature>
<dbReference type="EMBL" id="CP137305">
    <property type="protein sequence ID" value="WQF75640.1"/>
    <property type="molecule type" value="Genomic_DNA"/>
</dbReference>
<dbReference type="RefSeq" id="XP_062772864.1">
    <property type="nucleotide sequence ID" value="XM_062916813.1"/>
</dbReference>
<feature type="compositionally biased region" description="Pro residues" evidence="1">
    <location>
        <begin position="46"/>
        <end position="62"/>
    </location>
</feature>
<dbReference type="Proteomes" id="UP001322277">
    <property type="component" value="Chromosome 1"/>
</dbReference>
<reference evidence="3" key="1">
    <citation type="journal article" date="2023" name="bioRxiv">
        <title>Complete genome of the Medicago anthracnose fungus, Colletotrichum destructivum, reveals a mini-chromosome-like region within a core chromosome.</title>
        <authorList>
            <person name="Lapalu N."/>
            <person name="Simon A."/>
            <person name="Lu A."/>
            <person name="Plaumann P.-L."/>
            <person name="Amselem J."/>
            <person name="Pigne S."/>
            <person name="Auger A."/>
            <person name="Koch C."/>
            <person name="Dallery J.-F."/>
            <person name="O'Connell R.J."/>
        </authorList>
    </citation>
    <scope>NUCLEOTIDE SEQUENCE [LARGE SCALE GENOMIC DNA]</scope>
    <source>
        <strain evidence="3">CBS 520.97</strain>
    </source>
</reference>
<feature type="compositionally biased region" description="Basic and acidic residues" evidence="1">
    <location>
        <begin position="86"/>
        <end position="95"/>
    </location>
</feature>
<organism evidence="2 3">
    <name type="scientific">Colletotrichum destructivum</name>
    <dbReference type="NCBI Taxonomy" id="34406"/>
    <lineage>
        <taxon>Eukaryota</taxon>
        <taxon>Fungi</taxon>
        <taxon>Dikarya</taxon>
        <taxon>Ascomycota</taxon>
        <taxon>Pezizomycotina</taxon>
        <taxon>Sordariomycetes</taxon>
        <taxon>Hypocreomycetidae</taxon>
        <taxon>Glomerellales</taxon>
        <taxon>Glomerellaceae</taxon>
        <taxon>Colletotrichum</taxon>
        <taxon>Colletotrichum destructivum species complex</taxon>
    </lineage>
</organism>
<dbReference type="GeneID" id="87937157"/>
<evidence type="ECO:0000256" key="1">
    <source>
        <dbReference type="SAM" id="MobiDB-lite"/>
    </source>
</evidence>